<dbReference type="AlphaFoldDB" id="L8HAA9"/>
<proteinExistence type="predicted"/>
<sequence>MGKAGRTEPEATPCPYAESSFSSNATSTSWDDAENWEEGEVPDKTSDVVLDEGAESELDSTARVSSLSIKSGSKLTITGNLLVIPREITCFNVNYCSGHGTCVAEDTCECEAGWTGAECSEDASLPCERMTHMQRFLHEKRSAGLLGH</sequence>
<protein>
    <submittedName>
        <fullName evidence="4">EGFlike domain containing protein</fullName>
    </submittedName>
</protein>
<evidence type="ECO:0000256" key="2">
    <source>
        <dbReference type="SAM" id="MobiDB-lite"/>
    </source>
</evidence>
<dbReference type="OrthoDB" id="19767at2759"/>
<dbReference type="GeneID" id="14923091"/>
<dbReference type="PROSITE" id="PS01186">
    <property type="entry name" value="EGF_2"/>
    <property type="match status" value="1"/>
</dbReference>
<feature type="compositionally biased region" description="Acidic residues" evidence="2">
    <location>
        <begin position="31"/>
        <end position="40"/>
    </location>
</feature>
<gene>
    <name evidence="4" type="ORF">ACA1_125960</name>
</gene>
<dbReference type="PROSITE" id="PS50026">
    <property type="entry name" value="EGF_3"/>
    <property type="match status" value="1"/>
</dbReference>
<evidence type="ECO:0000256" key="1">
    <source>
        <dbReference type="PROSITE-ProRule" id="PRU00076"/>
    </source>
</evidence>
<feature type="compositionally biased region" description="Low complexity" evidence="2">
    <location>
        <begin position="19"/>
        <end position="29"/>
    </location>
</feature>
<dbReference type="InterPro" id="IPR000742">
    <property type="entry name" value="EGF"/>
</dbReference>
<dbReference type="Proteomes" id="UP000011083">
    <property type="component" value="Unassembled WGS sequence"/>
</dbReference>
<name>L8HAA9_ACACF</name>
<accession>L8HAA9</accession>
<dbReference type="PROSITE" id="PS00022">
    <property type="entry name" value="EGF_1"/>
    <property type="match status" value="1"/>
</dbReference>
<evidence type="ECO:0000259" key="3">
    <source>
        <dbReference type="PROSITE" id="PS50026"/>
    </source>
</evidence>
<organism evidence="4 5">
    <name type="scientific">Acanthamoeba castellanii (strain ATCC 30010 / Neff)</name>
    <dbReference type="NCBI Taxonomy" id="1257118"/>
    <lineage>
        <taxon>Eukaryota</taxon>
        <taxon>Amoebozoa</taxon>
        <taxon>Discosea</taxon>
        <taxon>Longamoebia</taxon>
        <taxon>Centramoebida</taxon>
        <taxon>Acanthamoebidae</taxon>
        <taxon>Acanthamoeba</taxon>
    </lineage>
</organism>
<dbReference type="EMBL" id="KB007887">
    <property type="protein sequence ID" value="ELR22167.1"/>
    <property type="molecule type" value="Genomic_DNA"/>
</dbReference>
<dbReference type="Pfam" id="PF23106">
    <property type="entry name" value="EGF_Teneurin"/>
    <property type="match status" value="1"/>
</dbReference>
<keyword evidence="1" id="KW-0245">EGF-like domain</keyword>
<evidence type="ECO:0000313" key="5">
    <source>
        <dbReference type="Proteomes" id="UP000011083"/>
    </source>
</evidence>
<keyword evidence="5" id="KW-1185">Reference proteome</keyword>
<dbReference type="RefSeq" id="XP_004348681.1">
    <property type="nucleotide sequence ID" value="XM_004348631.1"/>
</dbReference>
<feature type="domain" description="EGF-like" evidence="3">
    <location>
        <begin position="86"/>
        <end position="120"/>
    </location>
</feature>
<feature type="disulfide bond" evidence="1">
    <location>
        <begin position="110"/>
        <end position="119"/>
    </location>
</feature>
<feature type="region of interest" description="Disordered" evidence="2">
    <location>
        <begin position="1"/>
        <end position="44"/>
    </location>
</feature>
<evidence type="ECO:0000313" key="4">
    <source>
        <dbReference type="EMBL" id="ELR22167.1"/>
    </source>
</evidence>
<dbReference type="Gene3D" id="2.10.25.10">
    <property type="entry name" value="Laminin"/>
    <property type="match status" value="1"/>
</dbReference>
<reference evidence="4 5" key="1">
    <citation type="journal article" date="2013" name="Genome Biol.">
        <title>Genome of Acanthamoeba castellanii highlights extensive lateral gene transfer and early evolution of tyrosine kinase signaling.</title>
        <authorList>
            <person name="Clarke M."/>
            <person name="Lohan A.J."/>
            <person name="Liu B."/>
            <person name="Lagkouvardos I."/>
            <person name="Roy S."/>
            <person name="Zafar N."/>
            <person name="Bertelli C."/>
            <person name="Schilde C."/>
            <person name="Kianianmomeni A."/>
            <person name="Burglin T.R."/>
            <person name="Frech C."/>
            <person name="Turcotte B."/>
            <person name="Kopec K.O."/>
            <person name="Synnott J.M."/>
            <person name="Choo C."/>
            <person name="Paponov I."/>
            <person name="Finkler A."/>
            <person name="Soon Heng Tan C."/>
            <person name="Hutchins A.P."/>
            <person name="Weinmeier T."/>
            <person name="Rattei T."/>
            <person name="Chu J.S."/>
            <person name="Gimenez G."/>
            <person name="Irimia M."/>
            <person name="Rigden D.J."/>
            <person name="Fitzpatrick D.A."/>
            <person name="Lorenzo-Morales J."/>
            <person name="Bateman A."/>
            <person name="Chiu C.H."/>
            <person name="Tang P."/>
            <person name="Hegemann P."/>
            <person name="Fromm H."/>
            <person name="Raoult D."/>
            <person name="Greub G."/>
            <person name="Miranda-Saavedra D."/>
            <person name="Chen N."/>
            <person name="Nash P."/>
            <person name="Ginger M.L."/>
            <person name="Horn M."/>
            <person name="Schaap P."/>
            <person name="Caler L."/>
            <person name="Loftus B."/>
        </authorList>
    </citation>
    <scope>NUCLEOTIDE SEQUENCE [LARGE SCALE GENOMIC DNA]</scope>
    <source>
        <strain evidence="4 5">Neff</strain>
    </source>
</reference>
<keyword evidence="1" id="KW-1015">Disulfide bond</keyword>
<comment type="caution">
    <text evidence="1">Lacks conserved residue(s) required for the propagation of feature annotation.</text>
</comment>
<dbReference type="KEGG" id="acan:ACA1_125960"/>
<dbReference type="VEuPathDB" id="AmoebaDB:ACA1_125960"/>